<name>A0A8T4J325_9ACTN</name>
<evidence type="ECO:0000256" key="2">
    <source>
        <dbReference type="SAM" id="SignalP"/>
    </source>
</evidence>
<comment type="caution">
    <text evidence="3">The sequence shown here is derived from an EMBL/GenBank/DDBJ whole genome shotgun (WGS) entry which is preliminary data.</text>
</comment>
<keyword evidence="4" id="KW-1185">Reference proteome</keyword>
<dbReference type="Gene3D" id="3.20.20.370">
    <property type="entry name" value="Glycoside hydrolase/deacetylase"/>
    <property type="match status" value="1"/>
</dbReference>
<evidence type="ECO:0000313" key="3">
    <source>
        <dbReference type="EMBL" id="MBR7677900.1"/>
    </source>
</evidence>
<dbReference type="GO" id="GO:0005975">
    <property type="term" value="P:carbohydrate metabolic process"/>
    <property type="evidence" value="ECO:0007669"/>
    <property type="project" value="InterPro"/>
</dbReference>
<feature type="signal peptide" evidence="2">
    <location>
        <begin position="1"/>
        <end position="22"/>
    </location>
</feature>
<dbReference type="SUPFAM" id="SSF88713">
    <property type="entry name" value="Glycoside hydrolase/deacetylase"/>
    <property type="match status" value="1"/>
</dbReference>
<organism evidence="3 4">
    <name type="scientific">Streptomyces daliensis</name>
    <dbReference type="NCBI Taxonomy" id="299421"/>
    <lineage>
        <taxon>Bacteria</taxon>
        <taxon>Bacillati</taxon>
        <taxon>Actinomycetota</taxon>
        <taxon>Actinomycetes</taxon>
        <taxon>Kitasatosporales</taxon>
        <taxon>Streptomycetaceae</taxon>
        <taxon>Streptomyces</taxon>
    </lineage>
</organism>
<dbReference type="PANTHER" id="PTHR45985:SF3">
    <property type="entry name" value="CHITIN DEACETYLASE-LIKE 4"/>
    <property type="match status" value="1"/>
</dbReference>
<feature type="compositionally biased region" description="Gly residues" evidence="1">
    <location>
        <begin position="28"/>
        <end position="38"/>
    </location>
</feature>
<accession>A0A8T4J325</accession>
<proteinExistence type="predicted"/>
<feature type="chain" id="PRO_5038492059" description="Lipoprotein" evidence="2">
    <location>
        <begin position="23"/>
        <end position="410"/>
    </location>
</feature>
<evidence type="ECO:0000313" key="4">
    <source>
        <dbReference type="Proteomes" id="UP000675554"/>
    </source>
</evidence>
<dbReference type="InterPro" id="IPR011330">
    <property type="entry name" value="Glyco_hydro/deAcase_b/a-brl"/>
</dbReference>
<sequence length="410" mass="45367">MTATRSRVAAVTAGVAAGLALTATISGCSGGGSGGDGGSAPEEKPEQQTRTIGDGSMSVTGRQPHQPRPRKLRPGERPPQFVVFSWDGAGEDGKKLFSRFREIGNKYGATQTYFLSGIYLLPEGKARHYDPPGHRRGASDIGYLKDRNVRATLRQVREAWLDGSEIGTHFNGHFCGPGGVGDWSVDQWKSEIDQAKWFVGNWKSTTGWEALDALPFDYERELVGGRTPCLEGRDNLVKAARQMGFRYDSSGNGTQVWPGKRGGLWDLPLQQVPMPGHGYETLAMDYNFLANQSVTVDGPVEKRPYYKRQMRGGLLAGFERAYEGNRAPMIIGNHFEDWNGGIYMDAVEDVMKTVCRKADVRCVSFRQLTDWLDAQDPEVLRKLRTLEVGERPEKGWASFLAGSRSHLMSR</sequence>
<dbReference type="PANTHER" id="PTHR45985">
    <property type="match status" value="1"/>
</dbReference>
<dbReference type="AlphaFoldDB" id="A0A8T4J325"/>
<reference evidence="3" key="1">
    <citation type="submission" date="2021-04" db="EMBL/GenBank/DDBJ databases">
        <title>Sequencing of actinobacteria type strains.</title>
        <authorList>
            <person name="Nguyen G.-S."/>
            <person name="Wentzel A."/>
        </authorList>
    </citation>
    <scope>NUCLEOTIDE SEQUENCE</scope>
    <source>
        <strain evidence="3">DSM 42095</strain>
    </source>
</reference>
<gene>
    <name evidence="3" type="ORF">KDA82_33930</name>
</gene>
<evidence type="ECO:0008006" key="5">
    <source>
        <dbReference type="Google" id="ProtNLM"/>
    </source>
</evidence>
<dbReference type="InterPro" id="IPR052740">
    <property type="entry name" value="CE4"/>
</dbReference>
<dbReference type="Proteomes" id="UP000675554">
    <property type="component" value="Unassembled WGS sequence"/>
</dbReference>
<dbReference type="EMBL" id="JAGSMN010001112">
    <property type="protein sequence ID" value="MBR7677900.1"/>
    <property type="molecule type" value="Genomic_DNA"/>
</dbReference>
<keyword evidence="2" id="KW-0732">Signal</keyword>
<evidence type="ECO:0000256" key="1">
    <source>
        <dbReference type="SAM" id="MobiDB-lite"/>
    </source>
</evidence>
<protein>
    <recommendedName>
        <fullName evidence="5">Lipoprotein</fullName>
    </recommendedName>
</protein>
<dbReference type="PROSITE" id="PS51257">
    <property type="entry name" value="PROKAR_LIPOPROTEIN"/>
    <property type="match status" value="1"/>
</dbReference>
<feature type="region of interest" description="Disordered" evidence="1">
    <location>
        <begin position="26"/>
        <end position="80"/>
    </location>
</feature>